<dbReference type="InterPro" id="IPR056180">
    <property type="entry name" value="ZPR1_jr_dom"/>
</dbReference>
<keyword evidence="16" id="KW-0539">Nucleus</keyword>
<dbReference type="InterPro" id="IPR042451">
    <property type="entry name" value="ZPR1_A/B_dom"/>
</dbReference>
<dbReference type="UniPathway" id="UPA00276">
    <property type="reaction ID" value="UER00406"/>
</dbReference>
<evidence type="ECO:0000256" key="4">
    <source>
        <dbReference type="ARBA" id="ARBA00008354"/>
    </source>
</evidence>
<dbReference type="InterPro" id="IPR023465">
    <property type="entry name" value="Riboflavin_kinase_dom_sf"/>
</dbReference>
<evidence type="ECO:0000256" key="17">
    <source>
        <dbReference type="ARBA" id="ARBA00029960"/>
    </source>
</evidence>
<protein>
    <recommendedName>
        <fullName evidence="6">riboflavin kinase</fullName>
        <ecNumber evidence="6">2.7.1.26</ecNumber>
    </recommendedName>
    <alternativeName>
        <fullName evidence="17">Flavin mononucleotide kinase 1</fullName>
    </alternativeName>
</protein>
<dbReference type="Pfam" id="PF03367">
    <property type="entry name" value="Zn_ribbon_ZPR1"/>
    <property type="match status" value="2"/>
</dbReference>
<comment type="function">
    <text evidence="18">Acts as a protein folding chaperone for elongation factor 1-alpha.</text>
</comment>
<dbReference type="Gene3D" id="2.20.25.420">
    <property type="entry name" value="ZPR1, zinc finger domain"/>
    <property type="match status" value="2"/>
</dbReference>
<comment type="pathway">
    <text evidence="3">Cofactor biosynthesis; FMN biosynthesis; FMN from riboflavin (ATP route): step 1/1.</text>
</comment>
<comment type="similarity">
    <text evidence="5">Belongs to the flavokinase family.</text>
</comment>
<dbReference type="Pfam" id="PF22794">
    <property type="entry name" value="jr-ZPR1"/>
    <property type="match status" value="3"/>
</dbReference>
<feature type="domain" description="Riboflavin kinase" evidence="21">
    <location>
        <begin position="38"/>
        <end position="186"/>
    </location>
</feature>
<keyword evidence="15" id="KW-0067">ATP-binding</keyword>
<proteinExistence type="inferred from homology"/>
<dbReference type="Gene3D" id="2.40.30.30">
    <property type="entry name" value="Riboflavin kinase-like"/>
    <property type="match status" value="1"/>
</dbReference>
<dbReference type="GO" id="GO:0005524">
    <property type="term" value="F:ATP binding"/>
    <property type="evidence" value="ECO:0007669"/>
    <property type="project" value="UniProtKB-KW"/>
</dbReference>
<keyword evidence="12" id="KW-0547">Nucleotide-binding</keyword>
<comment type="subcellular location">
    <subcellularLocation>
        <location evidence="2">Nucleus</location>
    </subcellularLocation>
</comment>
<comment type="similarity">
    <text evidence="4">Belongs to the ZPR1 family.</text>
</comment>
<keyword evidence="14" id="KW-0862">Zinc</keyword>
<keyword evidence="13" id="KW-0863">Zinc-finger</keyword>
<dbReference type="GO" id="GO:0009231">
    <property type="term" value="P:riboflavin biosynthetic process"/>
    <property type="evidence" value="ECO:0007669"/>
    <property type="project" value="InterPro"/>
</dbReference>
<evidence type="ECO:0000256" key="15">
    <source>
        <dbReference type="ARBA" id="ARBA00022840"/>
    </source>
</evidence>
<feature type="region of interest" description="Disordered" evidence="19">
    <location>
        <begin position="448"/>
        <end position="493"/>
    </location>
</feature>
<feature type="domain" description="Zinc finger ZPR1-type" evidence="20">
    <location>
        <begin position="583"/>
        <end position="753"/>
    </location>
</feature>
<evidence type="ECO:0000256" key="9">
    <source>
        <dbReference type="ARBA" id="ARBA00022679"/>
    </source>
</evidence>
<evidence type="ECO:0000256" key="10">
    <source>
        <dbReference type="ARBA" id="ARBA00022723"/>
    </source>
</evidence>
<dbReference type="AlphaFoldDB" id="A0A0F7SJA8"/>
<evidence type="ECO:0000313" key="22">
    <source>
        <dbReference type="EMBL" id="CED82147.1"/>
    </source>
</evidence>
<evidence type="ECO:0000256" key="8">
    <source>
        <dbReference type="ARBA" id="ARBA00022643"/>
    </source>
</evidence>
<dbReference type="Pfam" id="PF01687">
    <property type="entry name" value="Flavokinase"/>
    <property type="match status" value="1"/>
</dbReference>
<keyword evidence="7" id="KW-0285">Flavoprotein</keyword>
<evidence type="ECO:0000256" key="11">
    <source>
        <dbReference type="ARBA" id="ARBA00022737"/>
    </source>
</evidence>
<evidence type="ECO:0000256" key="12">
    <source>
        <dbReference type="ARBA" id="ARBA00022741"/>
    </source>
</evidence>
<keyword evidence="8" id="KW-0288">FMN</keyword>
<feature type="domain" description="Zinc finger ZPR1-type" evidence="20">
    <location>
        <begin position="310"/>
        <end position="514"/>
    </location>
</feature>
<dbReference type="SMART" id="SM00709">
    <property type="entry name" value="Zpr1"/>
    <property type="match status" value="2"/>
</dbReference>
<dbReference type="GO" id="GO:0008270">
    <property type="term" value="F:zinc ion binding"/>
    <property type="evidence" value="ECO:0007669"/>
    <property type="project" value="UniProtKB-KW"/>
</dbReference>
<evidence type="ECO:0000256" key="1">
    <source>
        <dbReference type="ARBA" id="ARBA00003572"/>
    </source>
</evidence>
<comment type="function">
    <text evidence="1">Catalyzes the phosphorylation of riboflavin (vitamin B2) to form flavin mononucleotide (FMN) coenzyme.</text>
</comment>
<dbReference type="GO" id="GO:0005634">
    <property type="term" value="C:nucleus"/>
    <property type="evidence" value="ECO:0007669"/>
    <property type="project" value="UniProtKB-SubCell"/>
</dbReference>
<dbReference type="Gene3D" id="2.60.120.1040">
    <property type="entry name" value="ZPR1, A/B domain"/>
    <property type="match status" value="2"/>
</dbReference>
<evidence type="ECO:0000256" key="2">
    <source>
        <dbReference type="ARBA" id="ARBA00004123"/>
    </source>
</evidence>
<dbReference type="FunFam" id="2.20.25.420:FF:000002">
    <property type="entry name" value="Zinc finger protein ZPR1"/>
    <property type="match status" value="1"/>
</dbReference>
<dbReference type="EC" id="2.7.1.26" evidence="6"/>
<dbReference type="InterPro" id="IPR004457">
    <property type="entry name" value="Znf_ZPR1"/>
</dbReference>
<keyword evidence="10" id="KW-0479">Metal-binding</keyword>
<evidence type="ECO:0000256" key="7">
    <source>
        <dbReference type="ARBA" id="ARBA00022630"/>
    </source>
</evidence>
<feature type="compositionally biased region" description="Basic and acidic residues" evidence="19">
    <location>
        <begin position="455"/>
        <end position="482"/>
    </location>
</feature>
<dbReference type="NCBIfam" id="TIGR00310">
    <property type="entry name" value="ZPR1_znf"/>
    <property type="match status" value="1"/>
</dbReference>
<evidence type="ECO:0000256" key="19">
    <source>
        <dbReference type="SAM" id="MobiDB-lite"/>
    </source>
</evidence>
<keyword evidence="11" id="KW-0677">Repeat</keyword>
<evidence type="ECO:0000256" key="14">
    <source>
        <dbReference type="ARBA" id="ARBA00022833"/>
    </source>
</evidence>
<dbReference type="SMART" id="SM00904">
    <property type="entry name" value="Flavokinase"/>
    <property type="match status" value="1"/>
</dbReference>
<dbReference type="PANTHER" id="PTHR10876:SF0">
    <property type="entry name" value="ZINC FINGER PROTEIN ZPR1"/>
    <property type="match status" value="1"/>
</dbReference>
<evidence type="ECO:0000259" key="20">
    <source>
        <dbReference type="SMART" id="SM00709"/>
    </source>
</evidence>
<dbReference type="InterPro" id="IPR042452">
    <property type="entry name" value="ZPR1_Znf1/2"/>
</dbReference>
<dbReference type="GO" id="GO:0008531">
    <property type="term" value="F:riboflavin kinase activity"/>
    <property type="evidence" value="ECO:0007669"/>
    <property type="project" value="UniProtKB-EC"/>
</dbReference>
<accession>A0A0F7SJA8</accession>
<dbReference type="InterPro" id="IPR015865">
    <property type="entry name" value="Riboflavin_kinase_bac/euk"/>
</dbReference>
<evidence type="ECO:0000259" key="21">
    <source>
        <dbReference type="SMART" id="SM00904"/>
    </source>
</evidence>
<dbReference type="PANTHER" id="PTHR10876">
    <property type="entry name" value="ZINC FINGER PROTEIN ZPR1"/>
    <property type="match status" value="1"/>
</dbReference>
<dbReference type="FunFam" id="2.20.25.420:FF:000001">
    <property type="entry name" value="Zinc finger protein ZPR1"/>
    <property type="match status" value="1"/>
</dbReference>
<organism evidence="22">
    <name type="scientific">Phaffia rhodozyma</name>
    <name type="common">Yeast</name>
    <name type="synonym">Xanthophyllomyces dendrorhous</name>
    <dbReference type="NCBI Taxonomy" id="264483"/>
    <lineage>
        <taxon>Eukaryota</taxon>
        <taxon>Fungi</taxon>
        <taxon>Dikarya</taxon>
        <taxon>Basidiomycota</taxon>
        <taxon>Agaricomycotina</taxon>
        <taxon>Tremellomycetes</taxon>
        <taxon>Cystofilobasidiales</taxon>
        <taxon>Mrakiaceae</taxon>
        <taxon>Phaffia</taxon>
    </lineage>
</organism>
<reference evidence="22" key="1">
    <citation type="submission" date="2014-08" db="EMBL/GenBank/DDBJ databases">
        <authorList>
            <person name="Sharma Rahul"/>
            <person name="Thines Marco"/>
        </authorList>
    </citation>
    <scope>NUCLEOTIDE SEQUENCE</scope>
</reference>
<dbReference type="GO" id="GO:0009398">
    <property type="term" value="P:FMN biosynthetic process"/>
    <property type="evidence" value="ECO:0007669"/>
    <property type="project" value="UniProtKB-UniPathway"/>
</dbReference>
<evidence type="ECO:0000256" key="18">
    <source>
        <dbReference type="ARBA" id="ARBA00054139"/>
    </source>
</evidence>
<sequence length="816" mass="89807">MSDTTAPSSNLTMAELAPISRADRPQIVGLEPPSEPFPLYIQGAVQKGFGRGSKELGIPTANLPDHSIASIASISLRGVYYGYARVLPQPSHGASQSGLDTPSTKLEDQDLKIHPMVMSVGWNPYYKNERLTAEVHVMHEYASDFYSHEILVVVLGYIRPELNYVSKEALIEDINTDKKVALNSLDRPSYQAFLKDLFFENAAPIASFPSSPVVLTERDIMTKPTGVPVSHPQIFWAGNILSFYYSPPIDPSSCRARQTKSSLAMSSKPQDPFFPTIGSVAADTDNIQESNVENAVDQEEEERAVQEIESLCMSCYKNGTTRLLLTSIPFFREVVVMSFRCEHCGENNTEIQSAGEIQERGSIYTAHIRSREDFDRQVVKSPTCSIHIPQFQLTIPSSRGQLTNVEGIIRDTARDLALDQPVRKITDPETYEKIEELVTKLNGVLEGGDEEEMGWDGKYKDGHEEGDELPGRDDVKRRKTGEQDFTSSGAVGEKPFMPFTITLDDPAGNSFIQFLGSPSDPKWTFRTYDRTREQDVSIGLAAPEEQADDQQMETVKEEGENGEEYVDKGAGKFQNEEVFSFPSDCHSCKNPLDTLMKKVNIPYFQDIIIMSTNCHSCGYKDNEVKSGGAVSAQGKRIILKVEDAEDLSRDLLKSETCGLEIPEIELVLQPGTLGGRFTTLEGILTQVYEELSTKVFASGGGGDSLKGGGAGGGEEIQMGGFEKFLQDLKGVMNASRPFTLILDDPLANSYLQNTYAPDADPNMSFEDYDRDFDQNEELGLNDMIVEGYEGEEEAKAASAAADALIAAKGAKPVGSK</sequence>
<dbReference type="FunFam" id="2.60.120.1040:FF:000001">
    <property type="entry name" value="Zinc finger protein ZPR1"/>
    <property type="match status" value="1"/>
</dbReference>
<dbReference type="EMBL" id="LN483124">
    <property type="protein sequence ID" value="CED82147.1"/>
    <property type="molecule type" value="Genomic_DNA"/>
</dbReference>
<keyword evidence="9" id="KW-0808">Transferase</keyword>
<evidence type="ECO:0000256" key="16">
    <source>
        <dbReference type="ARBA" id="ARBA00023242"/>
    </source>
</evidence>
<name>A0A0F7SJA8_PHARH</name>
<evidence type="ECO:0000256" key="3">
    <source>
        <dbReference type="ARBA" id="ARBA00005201"/>
    </source>
</evidence>
<evidence type="ECO:0000256" key="6">
    <source>
        <dbReference type="ARBA" id="ARBA00012105"/>
    </source>
</evidence>
<evidence type="ECO:0000256" key="5">
    <source>
        <dbReference type="ARBA" id="ARBA00010108"/>
    </source>
</evidence>
<evidence type="ECO:0000256" key="13">
    <source>
        <dbReference type="ARBA" id="ARBA00022771"/>
    </source>
</evidence>
<dbReference type="SUPFAM" id="SSF82114">
    <property type="entry name" value="Riboflavin kinase-like"/>
    <property type="match status" value="1"/>
</dbReference>
<dbReference type="InterPro" id="IPR040141">
    <property type="entry name" value="ZPR1"/>
</dbReference>